<keyword evidence="2" id="KW-1185">Reference proteome</keyword>
<name>A0ABT1B118_9FLAO</name>
<accession>A0ABT1B118</accession>
<reference evidence="1 2" key="1">
    <citation type="submission" date="2022-06" db="EMBL/GenBank/DDBJ databases">
        <authorList>
            <person name="Xuan X."/>
        </authorList>
    </citation>
    <scope>NUCLEOTIDE SEQUENCE [LARGE SCALE GENOMIC DNA]</scope>
    <source>
        <strain evidence="1 2">2V75</strain>
    </source>
</reference>
<dbReference type="Gene3D" id="2.40.160.20">
    <property type="match status" value="1"/>
</dbReference>
<dbReference type="InterPro" id="IPR011250">
    <property type="entry name" value="OMP/PagP_B-barrel"/>
</dbReference>
<evidence type="ECO:0008006" key="3">
    <source>
        <dbReference type="Google" id="ProtNLM"/>
    </source>
</evidence>
<comment type="caution">
    <text evidence="1">The sequence shown here is derived from an EMBL/GenBank/DDBJ whole genome shotgun (WGS) entry which is preliminary data.</text>
</comment>
<dbReference type="EMBL" id="JAMXIB010000010">
    <property type="protein sequence ID" value="MCO5725602.1"/>
    <property type="molecule type" value="Genomic_DNA"/>
</dbReference>
<dbReference type="RefSeq" id="WP_252741973.1">
    <property type="nucleotide sequence ID" value="NZ_JAMXIB010000010.1"/>
</dbReference>
<organism evidence="1 2">
    <name type="scientific">Robiginitalea marina</name>
    <dbReference type="NCBI Taxonomy" id="2954105"/>
    <lineage>
        <taxon>Bacteria</taxon>
        <taxon>Pseudomonadati</taxon>
        <taxon>Bacteroidota</taxon>
        <taxon>Flavobacteriia</taxon>
        <taxon>Flavobacteriales</taxon>
        <taxon>Flavobacteriaceae</taxon>
        <taxon>Robiginitalea</taxon>
    </lineage>
</organism>
<protein>
    <recommendedName>
        <fullName evidence="3">Outer membrane protein beta-barrel domain-containing protein</fullName>
    </recommendedName>
</protein>
<dbReference type="Proteomes" id="UP001206312">
    <property type="component" value="Unassembled WGS sequence"/>
</dbReference>
<sequence>MISNTQNTRLSLHGMGPWVLVLVFCIMSSPAFSQADGSEAVDNYSITPGRGYGVITFSLDQRDAQNENQLFRQVIDQNKFDYRITGSGGYALKNNFTVGLGFSYGRQREDITFLNEDKVEITSRSVGQDVSFLPNIRKYVPLGAGRMQFFVQTDLRVTLGESLQRDFLASEVEKFEKDFVELRLGIQPGVVLFFTREWAFEASVGVAGVSSRWTTETFNDDEANQTKIHQSSIDLKLNLLALNLGVAYYFDF</sequence>
<gene>
    <name evidence="1" type="ORF">NG653_12100</name>
</gene>
<evidence type="ECO:0000313" key="2">
    <source>
        <dbReference type="Proteomes" id="UP001206312"/>
    </source>
</evidence>
<dbReference type="SUPFAM" id="SSF56925">
    <property type="entry name" value="OMPA-like"/>
    <property type="match status" value="1"/>
</dbReference>
<evidence type="ECO:0000313" key="1">
    <source>
        <dbReference type="EMBL" id="MCO5725602.1"/>
    </source>
</evidence>
<proteinExistence type="predicted"/>